<keyword evidence="2" id="KW-1133">Transmembrane helix</keyword>
<dbReference type="Proteomes" id="UP000004668">
    <property type="component" value="Unassembled WGS sequence"/>
</dbReference>
<evidence type="ECO:0000256" key="2">
    <source>
        <dbReference type="SAM" id="Phobius"/>
    </source>
</evidence>
<dbReference type="EMBL" id="ACRE02000073">
    <property type="protein sequence ID" value="EGE38472.1"/>
    <property type="molecule type" value="Genomic_DNA"/>
</dbReference>
<evidence type="ECO:0000313" key="4">
    <source>
        <dbReference type="Proteomes" id="UP000004668"/>
    </source>
</evidence>
<dbReference type="AlphaFoldDB" id="F2UWY8"/>
<reference evidence="3 4" key="2">
    <citation type="submission" date="2011-10" db="EMBL/GenBank/DDBJ databases">
        <title>The Genome Sequence of Actinomyces viscosus C505.</title>
        <authorList>
            <consortium name="The Broad Institute Genome Sequencing Platform"/>
            <consortium name="The Broad Institute Genome Sequencing Center for Infectious Disease"/>
            <person name="Earl A."/>
            <person name="Ward D."/>
            <person name="Feldgarden M."/>
            <person name="Gevers D."/>
            <person name="Sibley C.D."/>
            <person name="Field T.R."/>
            <person name="Grinwis M."/>
            <person name="Eshaghurshan C.S."/>
            <person name="Surette M.G."/>
            <person name="Young S.K."/>
            <person name="Zeng Q."/>
            <person name="Gargeya S."/>
            <person name="Fitzgerald M."/>
            <person name="Haas B."/>
            <person name="Abouelleil A."/>
            <person name="Alvarado L."/>
            <person name="Arachchi H.M."/>
            <person name="Berlin A."/>
            <person name="Brown A."/>
            <person name="Chapman S.B."/>
            <person name="Chen Z."/>
            <person name="Dunbar C."/>
            <person name="Freedman E."/>
            <person name="Gearin G."/>
            <person name="Goldberg J."/>
            <person name="Griggs A."/>
            <person name="Gujja S."/>
            <person name="Heiman D."/>
            <person name="Howarth C."/>
            <person name="Larson L."/>
            <person name="Lui A."/>
            <person name="MacDonald P.J.P."/>
            <person name="Montmayeur A."/>
            <person name="Murphy C."/>
            <person name="Neiman D."/>
            <person name="Pearson M."/>
            <person name="Priest M."/>
            <person name="Roberts A."/>
            <person name="Saif S."/>
            <person name="Shea T."/>
            <person name="Shenoy N."/>
            <person name="Sisk P."/>
            <person name="Stolte C."/>
            <person name="Sykes S."/>
            <person name="Wortman J."/>
            <person name="Nusbaum C."/>
            <person name="Birren B."/>
        </authorList>
    </citation>
    <scope>NUCLEOTIDE SEQUENCE [LARGE SCALE GENOMIC DNA]</scope>
    <source>
        <strain evidence="3 4">C505</strain>
    </source>
</reference>
<gene>
    <name evidence="3" type="ORF">HMPREF0059_01330</name>
</gene>
<sequence>MTVFQKLSPTGGGESAAQNYGRADQLRGLEAFIMLIAGVGLALLSFTYHSSSAFMAWMLLMGCSSIAYGLHRYIIYAHIHQAERRWHCDGTRVAFVPPWLCETGEILVNSMMTLSSLLSLCFAVLSGLNEPGDTKAFWLSLLTSAFCAFTWASTPLYRPGSPVFEASPHGIHLRTAGLRRTFASWDSSPTFQRYGTIRGVPRVTLATSSETIYVSIGGIPLGCEQLHKLLVFYRDHPELRDELTQQRGLERVRELMYASLNEVEAGLARERTQSANQPAPSPPPLRQRPSRPPASRSAAEPPTSAGNGGDTTSAE</sequence>
<dbReference type="HOGENOM" id="CLU_881750_0_0_11"/>
<feature type="transmembrane region" description="Helical" evidence="2">
    <location>
        <begin position="29"/>
        <end position="48"/>
    </location>
</feature>
<proteinExistence type="predicted"/>
<feature type="region of interest" description="Disordered" evidence="1">
    <location>
        <begin position="267"/>
        <end position="315"/>
    </location>
</feature>
<name>F2UWY8_ACTVI</name>
<protein>
    <submittedName>
        <fullName evidence="3">Uncharacterized protein</fullName>
    </submittedName>
</protein>
<evidence type="ECO:0000313" key="3">
    <source>
        <dbReference type="EMBL" id="EGE38472.1"/>
    </source>
</evidence>
<feature type="transmembrane region" description="Helical" evidence="2">
    <location>
        <begin position="54"/>
        <end position="75"/>
    </location>
</feature>
<comment type="caution">
    <text evidence="3">The sequence shown here is derived from an EMBL/GenBank/DDBJ whole genome shotgun (WGS) entry which is preliminary data.</text>
</comment>
<organism evidence="3 4">
    <name type="scientific">Actinomyces viscosus C505</name>
    <dbReference type="NCBI Taxonomy" id="562973"/>
    <lineage>
        <taxon>Bacteria</taxon>
        <taxon>Bacillati</taxon>
        <taxon>Actinomycetota</taxon>
        <taxon>Actinomycetes</taxon>
        <taxon>Actinomycetales</taxon>
        <taxon>Actinomycetaceae</taxon>
        <taxon>Actinomyces</taxon>
    </lineage>
</organism>
<reference evidence="4" key="1">
    <citation type="submission" date="2010-02" db="EMBL/GenBank/DDBJ databases">
        <title>The Genome Sequence of Prevotella oris strain C735.</title>
        <authorList>
            <consortium name="The Broad Institute Genome Sequencing Platform"/>
            <person name="Ward D."/>
            <person name="Feldgarden M."/>
            <person name="Earl A."/>
            <person name="Young S.K."/>
            <person name="Zeng Q."/>
            <person name="Koehrsen M."/>
            <person name="Alvarado L."/>
            <person name="Berlin A."/>
            <person name="Bochicchio J."/>
            <person name="Borenstein D."/>
            <person name="Chapman S.B."/>
            <person name="Chen Z."/>
            <person name="Engels R."/>
            <person name="Freedman E."/>
            <person name="Gellesch M."/>
            <person name="Goldberg J."/>
            <person name="Griggs A."/>
            <person name="Gujja S."/>
            <person name="Heilman E."/>
            <person name="Heiman D."/>
            <person name="Hepburn T."/>
            <person name="Howarth C."/>
            <person name="Jen D."/>
            <person name="Larson L."/>
            <person name="Mehta T."/>
            <person name="Park D."/>
            <person name="Pearson M."/>
            <person name="Roberts A."/>
            <person name="Saif S."/>
            <person name="Shea T."/>
            <person name="Shenoy N."/>
            <person name="Sisk P."/>
            <person name="Stolte C."/>
            <person name="Sykes S."/>
            <person name="Thomson T."/>
            <person name="Walk T."/>
            <person name="White J."/>
            <person name="Yandava C."/>
            <person name="Sibley C.D."/>
            <person name="Field T.R."/>
            <person name="Grinwis M."/>
            <person name="Eshaghurshan C.S."/>
            <person name="Surette M.G."/>
            <person name="Haas B."/>
            <person name="Nusbaum C."/>
            <person name="Birren B."/>
        </authorList>
    </citation>
    <scope>NUCLEOTIDE SEQUENCE [LARGE SCALE GENOMIC DNA]</scope>
    <source>
        <strain evidence="4">C505</strain>
    </source>
</reference>
<feature type="compositionally biased region" description="Pro residues" evidence="1">
    <location>
        <begin position="279"/>
        <end position="292"/>
    </location>
</feature>
<accession>F2UWY8</accession>
<feature type="compositionally biased region" description="Low complexity" evidence="1">
    <location>
        <begin position="293"/>
        <end position="305"/>
    </location>
</feature>
<evidence type="ECO:0000256" key="1">
    <source>
        <dbReference type="SAM" id="MobiDB-lite"/>
    </source>
</evidence>
<keyword evidence="2" id="KW-0472">Membrane</keyword>
<keyword evidence="2" id="KW-0812">Transmembrane</keyword>